<dbReference type="InterPro" id="IPR036693">
    <property type="entry name" value="TF_LuxR_autoind-bd_dom_sf"/>
</dbReference>
<dbReference type="EMBL" id="DACWOD010000011">
    <property type="protein sequence ID" value="HAU2397303.1"/>
    <property type="molecule type" value="Genomic_DNA"/>
</dbReference>
<dbReference type="SUPFAM" id="SSF75516">
    <property type="entry name" value="Pheromone-binding domain of LuxR-like quorum-sensing transcription factors"/>
    <property type="match status" value="1"/>
</dbReference>
<dbReference type="InterPro" id="IPR016032">
    <property type="entry name" value="Sig_transdc_resp-reg_C-effctor"/>
</dbReference>
<sequence>MDGINLEKHHAINSSQNVKEIFNPILNSIGISYFNYIKIYNEDCSRELLTNNPEWIDHFYKNSLYSSVGAIDVEHLLPKGYFLWSELDSKDPVYLQGRDFFNIDNGISFVIKRDDVTYLYIFAASKDKYDINNFYIGNIDLLQRFIHFFNDQARALMQEASQNRIYLPNKQVINPTRVNNIVLTEKIREQFLEQTQVNRYFLLNESDSLYLTKKQADCARYFAKGYTSKHIAREMNLSPRTVEGYILDIKNKLQESLNKSLTKQQIIQILKYSNIT</sequence>
<protein>
    <submittedName>
        <fullName evidence="2">Helix-turn-helix transcriptional regulator</fullName>
    </submittedName>
</protein>
<proteinExistence type="predicted"/>
<gene>
    <name evidence="2" type="ORF">JBK99_13335</name>
</gene>
<evidence type="ECO:0000259" key="1">
    <source>
        <dbReference type="PROSITE" id="PS50043"/>
    </source>
</evidence>
<dbReference type="InterPro" id="IPR036388">
    <property type="entry name" value="WH-like_DNA-bd_sf"/>
</dbReference>
<dbReference type="SMART" id="SM00421">
    <property type="entry name" value="HTH_LUXR"/>
    <property type="match status" value="1"/>
</dbReference>
<feature type="domain" description="HTH luxR-type" evidence="1">
    <location>
        <begin position="204"/>
        <end position="274"/>
    </location>
</feature>
<dbReference type="Proteomes" id="UP000863577">
    <property type="component" value="Unassembled WGS sequence"/>
</dbReference>
<dbReference type="AlphaFoldDB" id="A0AAN5TBI9"/>
<dbReference type="PRINTS" id="PR00038">
    <property type="entry name" value="HTHLUXR"/>
</dbReference>
<dbReference type="SUPFAM" id="SSF46894">
    <property type="entry name" value="C-terminal effector domain of the bipartite response regulators"/>
    <property type="match status" value="1"/>
</dbReference>
<dbReference type="InterPro" id="IPR000792">
    <property type="entry name" value="Tscrpt_reg_LuxR_C"/>
</dbReference>
<evidence type="ECO:0000313" key="3">
    <source>
        <dbReference type="Proteomes" id="UP000863577"/>
    </source>
</evidence>
<reference evidence="2" key="1">
    <citation type="journal article" date="2018" name="Genome Biol.">
        <title>SKESA: strategic k-mer extension for scrupulous assemblies.</title>
        <authorList>
            <person name="Souvorov A."/>
            <person name="Agarwala R."/>
            <person name="Lipman D.J."/>
        </authorList>
    </citation>
    <scope>NUCLEOTIDE SEQUENCE</scope>
    <source>
        <strain evidence="2">CL18-200174</strain>
    </source>
</reference>
<dbReference type="PROSITE" id="PS50043">
    <property type="entry name" value="HTH_LUXR_2"/>
    <property type="match status" value="1"/>
</dbReference>
<dbReference type="Pfam" id="PF00196">
    <property type="entry name" value="GerE"/>
    <property type="match status" value="1"/>
</dbReference>
<dbReference type="GO" id="GO:0006355">
    <property type="term" value="P:regulation of DNA-templated transcription"/>
    <property type="evidence" value="ECO:0007669"/>
    <property type="project" value="InterPro"/>
</dbReference>
<dbReference type="Gene3D" id="1.10.10.10">
    <property type="entry name" value="Winged helix-like DNA-binding domain superfamily/Winged helix DNA-binding domain"/>
    <property type="match status" value="1"/>
</dbReference>
<dbReference type="CDD" id="cd06170">
    <property type="entry name" value="LuxR_C_like"/>
    <property type="match status" value="1"/>
</dbReference>
<comment type="caution">
    <text evidence="2">The sequence shown here is derived from an EMBL/GenBank/DDBJ whole genome shotgun (WGS) entry which is preliminary data.</text>
</comment>
<name>A0AAN5TBI9_LEGPN</name>
<evidence type="ECO:0000313" key="2">
    <source>
        <dbReference type="EMBL" id="HAU2397303.1"/>
    </source>
</evidence>
<dbReference type="GO" id="GO:0003677">
    <property type="term" value="F:DNA binding"/>
    <property type="evidence" value="ECO:0007669"/>
    <property type="project" value="InterPro"/>
</dbReference>
<organism evidence="2 3">
    <name type="scientific">Legionella pneumophila</name>
    <dbReference type="NCBI Taxonomy" id="446"/>
    <lineage>
        <taxon>Bacteria</taxon>
        <taxon>Pseudomonadati</taxon>
        <taxon>Pseudomonadota</taxon>
        <taxon>Gammaproteobacteria</taxon>
        <taxon>Legionellales</taxon>
        <taxon>Legionellaceae</taxon>
        <taxon>Legionella</taxon>
    </lineage>
</organism>
<accession>A0AAN5TBI9</accession>
<reference evidence="2" key="2">
    <citation type="submission" date="2019-09" db="EMBL/GenBank/DDBJ databases">
        <authorList>
            <consortium name="NCBI Pathogen Detection Project"/>
        </authorList>
    </citation>
    <scope>NUCLEOTIDE SEQUENCE</scope>
    <source>
        <strain evidence="2">CL18-200174</strain>
    </source>
</reference>